<feature type="transmembrane region" description="Helical" evidence="6">
    <location>
        <begin position="100"/>
        <end position="118"/>
    </location>
</feature>
<feature type="transmembrane region" description="Helical" evidence="6">
    <location>
        <begin position="376"/>
        <end position="394"/>
    </location>
</feature>
<dbReference type="GO" id="GO:0015920">
    <property type="term" value="P:lipopolysaccharide transport"/>
    <property type="evidence" value="ECO:0007669"/>
    <property type="project" value="TreeGrafter"/>
</dbReference>
<comment type="subcellular location">
    <subcellularLocation>
        <location evidence="1">Cell membrane</location>
        <topology evidence="1">Multi-pass membrane protein</topology>
    </subcellularLocation>
</comment>
<keyword evidence="8" id="KW-1185">Reference proteome</keyword>
<dbReference type="PANTHER" id="PTHR33529:SF6">
    <property type="entry name" value="YJGP_YJGQ FAMILY PERMEASE"/>
    <property type="match status" value="1"/>
</dbReference>
<proteinExistence type="predicted"/>
<dbReference type="OrthoDB" id="1096108at2"/>
<evidence type="ECO:0000256" key="6">
    <source>
        <dbReference type="SAM" id="Phobius"/>
    </source>
</evidence>
<evidence type="ECO:0000256" key="4">
    <source>
        <dbReference type="ARBA" id="ARBA00022989"/>
    </source>
</evidence>
<keyword evidence="3 6" id="KW-0812">Transmembrane</keyword>
<feature type="transmembrane region" description="Helical" evidence="6">
    <location>
        <begin position="12"/>
        <end position="34"/>
    </location>
</feature>
<feature type="transmembrane region" description="Helical" evidence="6">
    <location>
        <begin position="54"/>
        <end position="79"/>
    </location>
</feature>
<reference evidence="7 8" key="1">
    <citation type="submission" date="2018-03" db="EMBL/GenBank/DDBJ databases">
        <title>Genomic Encyclopedia of Archaeal and Bacterial Type Strains, Phase II (KMG-II): from individual species to whole genera.</title>
        <authorList>
            <person name="Goeker M."/>
        </authorList>
    </citation>
    <scope>NUCLEOTIDE SEQUENCE [LARGE SCALE GENOMIC DNA]</scope>
    <source>
        <strain evidence="7 8">DSM 28229</strain>
    </source>
</reference>
<dbReference type="EMBL" id="QGDO01000003">
    <property type="protein sequence ID" value="PWJ42072.1"/>
    <property type="molecule type" value="Genomic_DNA"/>
</dbReference>
<evidence type="ECO:0000256" key="3">
    <source>
        <dbReference type="ARBA" id="ARBA00022692"/>
    </source>
</evidence>
<dbReference type="Proteomes" id="UP000245535">
    <property type="component" value="Unassembled WGS sequence"/>
</dbReference>
<accession>A0A315Z9W7</accession>
<dbReference type="GO" id="GO:0043190">
    <property type="term" value="C:ATP-binding cassette (ABC) transporter complex"/>
    <property type="evidence" value="ECO:0007669"/>
    <property type="project" value="TreeGrafter"/>
</dbReference>
<name>A0A315Z9W7_SEDFL</name>
<feature type="transmembrane region" description="Helical" evidence="6">
    <location>
        <begin position="401"/>
        <end position="418"/>
    </location>
</feature>
<dbReference type="PANTHER" id="PTHR33529">
    <property type="entry name" value="SLR0882 PROTEIN-RELATED"/>
    <property type="match status" value="1"/>
</dbReference>
<dbReference type="AlphaFoldDB" id="A0A315Z9W7"/>
<evidence type="ECO:0000256" key="2">
    <source>
        <dbReference type="ARBA" id="ARBA00022475"/>
    </source>
</evidence>
<gene>
    <name evidence="7" type="ORF">BC781_103322</name>
</gene>
<keyword evidence="5 6" id="KW-0472">Membrane</keyword>
<feature type="transmembrane region" description="Helical" evidence="6">
    <location>
        <begin position="430"/>
        <end position="452"/>
    </location>
</feature>
<evidence type="ECO:0000256" key="1">
    <source>
        <dbReference type="ARBA" id="ARBA00004651"/>
    </source>
</evidence>
<dbReference type="Pfam" id="PF03739">
    <property type="entry name" value="LptF_LptG"/>
    <property type="match status" value="1"/>
</dbReference>
<organism evidence="7 8">
    <name type="scientific">Sediminitomix flava</name>
    <dbReference type="NCBI Taxonomy" id="379075"/>
    <lineage>
        <taxon>Bacteria</taxon>
        <taxon>Pseudomonadati</taxon>
        <taxon>Bacteroidota</taxon>
        <taxon>Cytophagia</taxon>
        <taxon>Cytophagales</taxon>
        <taxon>Flammeovirgaceae</taxon>
        <taxon>Sediminitomix</taxon>
    </lineage>
</organism>
<keyword evidence="4 6" id="KW-1133">Transmembrane helix</keyword>
<dbReference type="InterPro" id="IPR005495">
    <property type="entry name" value="LptG/LptF_permease"/>
</dbReference>
<evidence type="ECO:0000313" key="8">
    <source>
        <dbReference type="Proteomes" id="UP000245535"/>
    </source>
</evidence>
<sequence>MFKKVDKLIVKAFTGPFLLAFGVVEFIFLSQFMISKFKYFVGKDLGWDVFAELFFYFGLSLVPTALPLAMLFACLMTFGNLGQHSELTAIKGSGISLTRILRPVALVAAIITVVQVFYNDRVVPFSRLKAYSLLYDVRQKKPALDLTEGAFYDGLDGYSIKVEEKNDDNSIKDVIIYKHLNNRGNKEVVVADNGRMDYVFNNQYMKLTLYDGNSYSEVEPQDRKNKKKNITEYVRNEFDSAEFLFSLESFELDQTDEQLFAGHSMMKTEAQLTHELDSTELAMAKYNENLVRNTSAHRYYRSKSTQGKIDTKNIDTSSMEEKVEKDLANKSKSVRIASSAYNSANSIKNLVDTNSNRQKNQRKEIARSKLEIQKNYTQAVAIFVMFLIGAPLGAIVKKGGIGMPTIISVFFFVIYYITTTTGDKYVKELVVDPVIGAWTSNVFLAIIGFYFLSQARIDASWFDTDFYSVQLNKIKAKFSK</sequence>
<keyword evidence="2" id="KW-1003">Cell membrane</keyword>
<evidence type="ECO:0000313" key="7">
    <source>
        <dbReference type="EMBL" id="PWJ42072.1"/>
    </source>
</evidence>
<comment type="caution">
    <text evidence="7">The sequence shown here is derived from an EMBL/GenBank/DDBJ whole genome shotgun (WGS) entry which is preliminary data.</text>
</comment>
<dbReference type="RefSeq" id="WP_109618688.1">
    <property type="nucleotide sequence ID" value="NZ_QGDO01000003.1"/>
</dbReference>
<protein>
    <submittedName>
        <fullName evidence="7">Lipopolysaccharide export system permease protein</fullName>
    </submittedName>
</protein>
<evidence type="ECO:0000256" key="5">
    <source>
        <dbReference type="ARBA" id="ARBA00023136"/>
    </source>
</evidence>